<accession>A0A1H9K0G6</accession>
<dbReference type="AlphaFoldDB" id="A0A1H9K0G6"/>
<dbReference type="EMBL" id="FOGC01000008">
    <property type="protein sequence ID" value="SEQ92295.1"/>
    <property type="molecule type" value="Genomic_DNA"/>
</dbReference>
<keyword evidence="3" id="KW-1185">Reference proteome</keyword>
<proteinExistence type="predicted"/>
<reference evidence="3" key="1">
    <citation type="submission" date="2016-10" db="EMBL/GenBank/DDBJ databases">
        <authorList>
            <person name="Varghese N."/>
            <person name="Submissions S."/>
        </authorList>
    </citation>
    <scope>NUCLEOTIDE SEQUENCE [LARGE SCALE GENOMIC DNA]</scope>
    <source>
        <strain evidence="3">8N4</strain>
    </source>
</reference>
<evidence type="ECO:0000313" key="3">
    <source>
        <dbReference type="Proteomes" id="UP000242515"/>
    </source>
</evidence>
<dbReference type="OrthoDB" id="6555157at2"/>
<dbReference type="Proteomes" id="UP000242515">
    <property type="component" value="Unassembled WGS sequence"/>
</dbReference>
<sequence>MLSPLSSGSFNRPLSSDGATRSQSSTVPTANEVIERVSSSRQGLRFPDELLISRDPQRFNTQLNLQITAVQRASDYLNETELSLRGLAQTMSREKRQRQLQRTRQLVERRVQQSGGTVDRNFTACLDRPAQIIFQCEALETLMVTEQREIITFALGEGTFRRWASLVITPEMSLGQRLFALNRALGQFRIWCYYDLPTQRLLFTLPESQWFHSAHWTVRGGGICFAADSLTLLRPLPITCFEQQLQQLLAGGTTATSFNAEQAVRHLQQERQKLLWHRQQVDQQLAQRAIPVGRQQALRLAKLVRQQLAACHGGFRSLNQALQCQANLPTAVVYQLIIGE</sequence>
<gene>
    <name evidence="2" type="ORF">SAMN05216522_108148</name>
</gene>
<protein>
    <submittedName>
        <fullName evidence="2">Uncharacterized protein</fullName>
    </submittedName>
</protein>
<name>A0A1H9K0G6_9GAMM</name>
<feature type="compositionally biased region" description="Polar residues" evidence="1">
    <location>
        <begin position="1"/>
        <end position="29"/>
    </location>
</feature>
<evidence type="ECO:0000256" key="1">
    <source>
        <dbReference type="SAM" id="MobiDB-lite"/>
    </source>
</evidence>
<feature type="region of interest" description="Disordered" evidence="1">
    <location>
        <begin position="1"/>
        <end position="31"/>
    </location>
</feature>
<dbReference type="STRING" id="988801.SAMN05216522_108148"/>
<evidence type="ECO:0000313" key="2">
    <source>
        <dbReference type="EMBL" id="SEQ92295.1"/>
    </source>
</evidence>
<dbReference type="RefSeq" id="WP_092676778.1">
    <property type="nucleotide sequence ID" value="NZ_FOGC01000008.1"/>
</dbReference>
<organism evidence="2 3">
    <name type="scientific">Rosenbergiella nectarea</name>
    <dbReference type="NCBI Taxonomy" id="988801"/>
    <lineage>
        <taxon>Bacteria</taxon>
        <taxon>Pseudomonadati</taxon>
        <taxon>Pseudomonadota</taxon>
        <taxon>Gammaproteobacteria</taxon>
        <taxon>Enterobacterales</taxon>
        <taxon>Erwiniaceae</taxon>
        <taxon>Rosenbergiella</taxon>
    </lineage>
</organism>